<evidence type="ECO:0000259" key="4">
    <source>
        <dbReference type="SMART" id="SM00903"/>
    </source>
</evidence>
<dbReference type="PANTHER" id="PTHR43567">
    <property type="entry name" value="FLAVOREDOXIN-RELATED-RELATED"/>
    <property type="match status" value="1"/>
</dbReference>
<name>A0A8J4DYX1_9ACTN</name>
<dbReference type="SUPFAM" id="SSF50475">
    <property type="entry name" value="FMN-binding split barrel"/>
    <property type="match status" value="1"/>
</dbReference>
<sequence length="193" mass="20763">MSFQPGPVAKAHRLLAPRIAYLIGTRSPEGEPNLIPISNITSVSTDPQLVLLAVLKKWQTCHNLIHGNGFTLSVPTVGHLDGVWKLGARYSRYTYSDRRAKLRDCGLHTTDSPELPGPILENGVGWLSCEIVNRPDVNGDHGLFIGEVAGVQFNPELLTADGTPVGTVRPLMQITGNLFTTAGDATSVPYGPD</sequence>
<dbReference type="AlphaFoldDB" id="A0A8J4DYX1"/>
<dbReference type="GO" id="GO:0010181">
    <property type="term" value="F:FMN binding"/>
    <property type="evidence" value="ECO:0007669"/>
    <property type="project" value="InterPro"/>
</dbReference>
<dbReference type="Pfam" id="PF01613">
    <property type="entry name" value="Flavin_Reduct"/>
    <property type="match status" value="1"/>
</dbReference>
<gene>
    <name evidence="5" type="ORF">Vau01_035960</name>
</gene>
<dbReference type="RefSeq" id="WP_203993801.1">
    <property type="nucleotide sequence ID" value="NZ_BOPG01000023.1"/>
</dbReference>
<comment type="caution">
    <text evidence="5">The sequence shown here is derived from an EMBL/GenBank/DDBJ whole genome shotgun (WGS) entry which is preliminary data.</text>
</comment>
<dbReference type="EMBL" id="BOPG01000023">
    <property type="protein sequence ID" value="GIJ56080.1"/>
    <property type="molecule type" value="Genomic_DNA"/>
</dbReference>
<dbReference type="InterPro" id="IPR052174">
    <property type="entry name" value="Flavoredoxin"/>
</dbReference>
<keyword evidence="2" id="KW-0285">Flavoprotein</keyword>
<keyword evidence="6" id="KW-1185">Reference proteome</keyword>
<comment type="cofactor">
    <cofactor evidence="1">
        <name>FMN</name>
        <dbReference type="ChEBI" id="CHEBI:58210"/>
    </cofactor>
</comment>
<protein>
    <recommendedName>
        <fullName evidence="4">Flavin reductase like domain-containing protein</fullName>
    </recommendedName>
</protein>
<evidence type="ECO:0000256" key="1">
    <source>
        <dbReference type="ARBA" id="ARBA00001917"/>
    </source>
</evidence>
<dbReference type="InterPro" id="IPR012349">
    <property type="entry name" value="Split_barrel_FMN-bd"/>
</dbReference>
<dbReference type="PANTHER" id="PTHR43567:SF1">
    <property type="entry name" value="FLAVOREDOXIN"/>
    <property type="match status" value="1"/>
</dbReference>
<dbReference type="Gene3D" id="2.30.110.10">
    <property type="entry name" value="Electron Transport, Fmn-binding Protein, Chain A"/>
    <property type="match status" value="1"/>
</dbReference>
<dbReference type="Proteomes" id="UP000612585">
    <property type="component" value="Unassembled WGS sequence"/>
</dbReference>
<feature type="domain" description="Flavin reductase like" evidence="4">
    <location>
        <begin position="15"/>
        <end position="171"/>
    </location>
</feature>
<dbReference type="GO" id="GO:0016646">
    <property type="term" value="F:oxidoreductase activity, acting on the CH-NH group of donors, NAD or NADP as acceptor"/>
    <property type="evidence" value="ECO:0007669"/>
    <property type="project" value="UniProtKB-ARBA"/>
</dbReference>
<accession>A0A8J4DYX1</accession>
<dbReference type="SMART" id="SM00903">
    <property type="entry name" value="Flavin_Reduct"/>
    <property type="match status" value="1"/>
</dbReference>
<evidence type="ECO:0000256" key="2">
    <source>
        <dbReference type="ARBA" id="ARBA00022630"/>
    </source>
</evidence>
<dbReference type="InterPro" id="IPR002563">
    <property type="entry name" value="Flavin_Rdtase-like_dom"/>
</dbReference>
<organism evidence="5 6">
    <name type="scientific">Virgisporangium aurantiacum</name>
    <dbReference type="NCBI Taxonomy" id="175570"/>
    <lineage>
        <taxon>Bacteria</taxon>
        <taxon>Bacillati</taxon>
        <taxon>Actinomycetota</taxon>
        <taxon>Actinomycetes</taxon>
        <taxon>Micromonosporales</taxon>
        <taxon>Micromonosporaceae</taxon>
        <taxon>Virgisporangium</taxon>
    </lineage>
</organism>
<evidence type="ECO:0000313" key="6">
    <source>
        <dbReference type="Proteomes" id="UP000612585"/>
    </source>
</evidence>
<proteinExistence type="inferred from homology"/>
<reference evidence="5" key="1">
    <citation type="submission" date="2021-01" db="EMBL/GenBank/DDBJ databases">
        <title>Whole genome shotgun sequence of Virgisporangium aurantiacum NBRC 16421.</title>
        <authorList>
            <person name="Komaki H."/>
            <person name="Tamura T."/>
        </authorList>
    </citation>
    <scope>NUCLEOTIDE SEQUENCE</scope>
    <source>
        <strain evidence="5">NBRC 16421</strain>
    </source>
</reference>
<comment type="similarity">
    <text evidence="3">Belongs to the flavoredoxin family.</text>
</comment>
<evidence type="ECO:0000256" key="3">
    <source>
        <dbReference type="ARBA" id="ARBA00038054"/>
    </source>
</evidence>
<evidence type="ECO:0000313" key="5">
    <source>
        <dbReference type="EMBL" id="GIJ56080.1"/>
    </source>
</evidence>